<keyword evidence="2" id="KW-0808">Transferase</keyword>
<keyword evidence="7" id="KW-0695">RNA-directed DNA polymerase</keyword>
<dbReference type="PROSITE" id="PS50878">
    <property type="entry name" value="RT_POL"/>
    <property type="match status" value="1"/>
</dbReference>
<evidence type="ECO:0000256" key="3">
    <source>
        <dbReference type="ARBA" id="ARBA00022695"/>
    </source>
</evidence>
<dbReference type="InterPro" id="IPR043502">
    <property type="entry name" value="DNA/RNA_pol_sf"/>
</dbReference>
<evidence type="ECO:0000256" key="4">
    <source>
        <dbReference type="ARBA" id="ARBA00022722"/>
    </source>
</evidence>
<reference evidence="9" key="2">
    <citation type="submission" date="2018-03" db="EMBL/GenBank/DDBJ databases">
        <title>The Triticum urartu genome reveals the dynamic nature of wheat genome evolution.</title>
        <authorList>
            <person name="Ling H."/>
            <person name="Ma B."/>
            <person name="Shi X."/>
            <person name="Liu H."/>
            <person name="Dong L."/>
            <person name="Sun H."/>
            <person name="Cao Y."/>
            <person name="Gao Q."/>
            <person name="Zheng S."/>
            <person name="Li Y."/>
            <person name="Yu Y."/>
            <person name="Du H."/>
            <person name="Qi M."/>
            <person name="Li Y."/>
            <person name="Yu H."/>
            <person name="Cui Y."/>
            <person name="Wang N."/>
            <person name="Chen C."/>
            <person name="Wu H."/>
            <person name="Zhao Y."/>
            <person name="Zhang J."/>
            <person name="Li Y."/>
            <person name="Zhou W."/>
            <person name="Zhang B."/>
            <person name="Hu W."/>
            <person name="Eijk M."/>
            <person name="Tang J."/>
            <person name="Witsenboer H."/>
            <person name="Zhao S."/>
            <person name="Li Z."/>
            <person name="Zhang A."/>
            <person name="Wang D."/>
            <person name="Liang C."/>
        </authorList>
    </citation>
    <scope>NUCLEOTIDE SEQUENCE [LARGE SCALE GENOMIC DNA]</scope>
    <source>
        <strain evidence="9">cv. G1812</strain>
    </source>
</reference>
<keyword evidence="3" id="KW-0548">Nucleotidyltransferase</keyword>
<dbReference type="AlphaFoldDB" id="A0A8R7QKC8"/>
<evidence type="ECO:0000313" key="10">
    <source>
        <dbReference type="Proteomes" id="UP000015106"/>
    </source>
</evidence>
<dbReference type="PANTHER" id="PTHR24559">
    <property type="entry name" value="TRANSPOSON TY3-I GAG-POL POLYPROTEIN"/>
    <property type="match status" value="1"/>
</dbReference>
<evidence type="ECO:0000256" key="1">
    <source>
        <dbReference type="ARBA" id="ARBA00022670"/>
    </source>
</evidence>
<dbReference type="CDD" id="cd01647">
    <property type="entry name" value="RT_LTR"/>
    <property type="match status" value="1"/>
</dbReference>
<dbReference type="PANTHER" id="PTHR24559:SF434">
    <property type="entry name" value="RNA-DIRECTED DNA POLYMERASE HOMOLOG"/>
    <property type="match status" value="1"/>
</dbReference>
<proteinExistence type="predicted"/>
<evidence type="ECO:0000259" key="8">
    <source>
        <dbReference type="PROSITE" id="PS50878"/>
    </source>
</evidence>
<keyword evidence="6" id="KW-0378">Hydrolase</keyword>
<dbReference type="Pfam" id="PF00078">
    <property type="entry name" value="RVT_1"/>
    <property type="match status" value="1"/>
</dbReference>
<dbReference type="Gramene" id="TuG1812G0600000734.01.T01">
    <property type="protein sequence ID" value="TuG1812G0600000734.01.T01.cds290834"/>
    <property type="gene ID" value="TuG1812G0600000734.01"/>
</dbReference>
<dbReference type="EnsemblPlants" id="TuG1812G0600000734.01.T01">
    <property type="protein sequence ID" value="TuG1812G0600000734.01.T01.cds290834"/>
    <property type="gene ID" value="TuG1812G0600000734.01"/>
</dbReference>
<keyword evidence="1" id="KW-0645">Protease</keyword>
<keyword evidence="10" id="KW-1185">Reference proteome</keyword>
<sequence>MAPEDIHKTAFKTFLGHFEFLVMPFGLSNAPGTLQELMNTIFAPYLRKFVLVFFDDILIFSKTLTEHLDHIKLVLELLREHQLYAKMSKCVFAVPQVEYLGHVISAKGVATDPQKISAIAD</sequence>
<keyword evidence="4" id="KW-0540">Nuclease</keyword>
<keyword evidence="5" id="KW-0255">Endonuclease</keyword>
<dbReference type="SUPFAM" id="SSF56672">
    <property type="entry name" value="DNA/RNA polymerases"/>
    <property type="match status" value="1"/>
</dbReference>
<accession>A0A8R7QKC8</accession>
<reference evidence="10" key="1">
    <citation type="journal article" date="2013" name="Nature">
        <title>Draft genome of the wheat A-genome progenitor Triticum urartu.</title>
        <authorList>
            <person name="Ling H.Q."/>
            <person name="Zhao S."/>
            <person name="Liu D."/>
            <person name="Wang J."/>
            <person name="Sun H."/>
            <person name="Zhang C."/>
            <person name="Fan H."/>
            <person name="Li D."/>
            <person name="Dong L."/>
            <person name="Tao Y."/>
            <person name="Gao C."/>
            <person name="Wu H."/>
            <person name="Li Y."/>
            <person name="Cui Y."/>
            <person name="Guo X."/>
            <person name="Zheng S."/>
            <person name="Wang B."/>
            <person name="Yu K."/>
            <person name="Liang Q."/>
            <person name="Yang W."/>
            <person name="Lou X."/>
            <person name="Chen J."/>
            <person name="Feng M."/>
            <person name="Jian J."/>
            <person name="Zhang X."/>
            <person name="Luo G."/>
            <person name="Jiang Y."/>
            <person name="Liu J."/>
            <person name="Wang Z."/>
            <person name="Sha Y."/>
            <person name="Zhang B."/>
            <person name="Wu H."/>
            <person name="Tang D."/>
            <person name="Shen Q."/>
            <person name="Xue P."/>
            <person name="Zou S."/>
            <person name="Wang X."/>
            <person name="Liu X."/>
            <person name="Wang F."/>
            <person name="Yang Y."/>
            <person name="An X."/>
            <person name="Dong Z."/>
            <person name="Zhang K."/>
            <person name="Zhang X."/>
            <person name="Luo M.C."/>
            <person name="Dvorak J."/>
            <person name="Tong Y."/>
            <person name="Wang J."/>
            <person name="Yang H."/>
            <person name="Li Z."/>
            <person name="Wang D."/>
            <person name="Zhang A."/>
            <person name="Wang J."/>
        </authorList>
    </citation>
    <scope>NUCLEOTIDE SEQUENCE</scope>
    <source>
        <strain evidence="10">cv. G1812</strain>
    </source>
</reference>
<dbReference type="Gene3D" id="3.30.70.270">
    <property type="match status" value="1"/>
</dbReference>
<dbReference type="FunFam" id="3.10.10.10:FF:000007">
    <property type="entry name" value="Retrovirus-related Pol polyprotein from transposon 17.6-like Protein"/>
    <property type="match status" value="1"/>
</dbReference>
<dbReference type="GO" id="GO:0006508">
    <property type="term" value="P:proteolysis"/>
    <property type="evidence" value="ECO:0007669"/>
    <property type="project" value="UniProtKB-KW"/>
</dbReference>
<evidence type="ECO:0000256" key="7">
    <source>
        <dbReference type="ARBA" id="ARBA00022918"/>
    </source>
</evidence>
<evidence type="ECO:0000256" key="6">
    <source>
        <dbReference type="ARBA" id="ARBA00022801"/>
    </source>
</evidence>
<dbReference type="InterPro" id="IPR000477">
    <property type="entry name" value="RT_dom"/>
</dbReference>
<dbReference type="InterPro" id="IPR053134">
    <property type="entry name" value="RNA-dir_DNA_polymerase"/>
</dbReference>
<dbReference type="GO" id="GO:0003964">
    <property type="term" value="F:RNA-directed DNA polymerase activity"/>
    <property type="evidence" value="ECO:0007669"/>
    <property type="project" value="UniProtKB-KW"/>
</dbReference>
<evidence type="ECO:0000256" key="5">
    <source>
        <dbReference type="ARBA" id="ARBA00022759"/>
    </source>
</evidence>
<dbReference type="GO" id="GO:0008233">
    <property type="term" value="F:peptidase activity"/>
    <property type="evidence" value="ECO:0007669"/>
    <property type="project" value="UniProtKB-KW"/>
</dbReference>
<dbReference type="Gene3D" id="3.10.10.10">
    <property type="entry name" value="HIV Type 1 Reverse Transcriptase, subunit A, domain 1"/>
    <property type="match status" value="1"/>
</dbReference>
<reference evidence="9" key="3">
    <citation type="submission" date="2022-06" db="UniProtKB">
        <authorList>
            <consortium name="EnsemblPlants"/>
        </authorList>
    </citation>
    <scope>IDENTIFICATION</scope>
</reference>
<dbReference type="Proteomes" id="UP000015106">
    <property type="component" value="Chromosome 6"/>
</dbReference>
<protein>
    <recommendedName>
        <fullName evidence="8">Reverse transcriptase domain-containing protein</fullName>
    </recommendedName>
</protein>
<evidence type="ECO:0000313" key="9">
    <source>
        <dbReference type="EnsemblPlants" id="TuG1812G0600000734.01.T01.cds290834"/>
    </source>
</evidence>
<name>A0A8R7QKC8_TRIUA</name>
<dbReference type="InterPro" id="IPR043128">
    <property type="entry name" value="Rev_trsase/Diguanyl_cyclase"/>
</dbReference>
<evidence type="ECO:0000256" key="2">
    <source>
        <dbReference type="ARBA" id="ARBA00022679"/>
    </source>
</evidence>
<dbReference type="FunFam" id="3.30.70.270:FF:000003">
    <property type="entry name" value="Transposon Ty3-G Gag-Pol polyprotein"/>
    <property type="match status" value="1"/>
</dbReference>
<feature type="domain" description="Reverse transcriptase" evidence="8">
    <location>
        <begin position="1"/>
        <end position="104"/>
    </location>
</feature>
<organism evidence="9 10">
    <name type="scientific">Triticum urartu</name>
    <name type="common">Red wild einkorn</name>
    <name type="synonym">Crithodium urartu</name>
    <dbReference type="NCBI Taxonomy" id="4572"/>
    <lineage>
        <taxon>Eukaryota</taxon>
        <taxon>Viridiplantae</taxon>
        <taxon>Streptophyta</taxon>
        <taxon>Embryophyta</taxon>
        <taxon>Tracheophyta</taxon>
        <taxon>Spermatophyta</taxon>
        <taxon>Magnoliopsida</taxon>
        <taxon>Liliopsida</taxon>
        <taxon>Poales</taxon>
        <taxon>Poaceae</taxon>
        <taxon>BOP clade</taxon>
        <taxon>Pooideae</taxon>
        <taxon>Triticodae</taxon>
        <taxon>Triticeae</taxon>
        <taxon>Triticinae</taxon>
        <taxon>Triticum</taxon>
    </lineage>
</organism>
<dbReference type="GO" id="GO:0004519">
    <property type="term" value="F:endonuclease activity"/>
    <property type="evidence" value="ECO:0007669"/>
    <property type="project" value="UniProtKB-KW"/>
</dbReference>